<evidence type="ECO:0000313" key="4">
    <source>
        <dbReference type="EMBL" id="CEM28203.1"/>
    </source>
</evidence>
<dbReference type="InterPro" id="IPR000626">
    <property type="entry name" value="Ubiquitin-like_dom"/>
</dbReference>
<feature type="domain" description="RING-type" evidence="3">
    <location>
        <begin position="391"/>
        <end position="433"/>
    </location>
</feature>
<dbReference type="Gene3D" id="3.30.40.10">
    <property type="entry name" value="Zinc/RING finger domain, C3HC4 (zinc finger)"/>
    <property type="match status" value="1"/>
</dbReference>
<dbReference type="GO" id="GO:0008270">
    <property type="term" value="F:zinc ion binding"/>
    <property type="evidence" value="ECO:0007669"/>
    <property type="project" value="UniProtKB-KW"/>
</dbReference>
<dbReference type="Pfam" id="PF00240">
    <property type="entry name" value="ubiquitin"/>
    <property type="match status" value="2"/>
</dbReference>
<dbReference type="EMBL" id="CDMZ01001153">
    <property type="protein sequence ID" value="CEM28203.1"/>
    <property type="molecule type" value="Genomic_DNA"/>
</dbReference>
<dbReference type="InterPro" id="IPR013083">
    <property type="entry name" value="Znf_RING/FYVE/PHD"/>
</dbReference>
<dbReference type="InterPro" id="IPR019956">
    <property type="entry name" value="Ubiquitin_dom"/>
</dbReference>
<dbReference type="SMART" id="SM00213">
    <property type="entry name" value="UBQ"/>
    <property type="match status" value="2"/>
</dbReference>
<dbReference type="SUPFAM" id="SSF57850">
    <property type="entry name" value="RING/U-box"/>
    <property type="match status" value="1"/>
</dbReference>
<dbReference type="InterPro" id="IPR001841">
    <property type="entry name" value="Znf_RING"/>
</dbReference>
<name>A0A0G4GFC9_9ALVE</name>
<evidence type="ECO:0008006" key="5">
    <source>
        <dbReference type="Google" id="ProtNLM"/>
    </source>
</evidence>
<proteinExistence type="predicted"/>
<dbReference type="PANTHER" id="PTHR10666">
    <property type="entry name" value="UBIQUITIN"/>
    <property type="match status" value="1"/>
</dbReference>
<keyword evidence="1" id="KW-0479">Metal-binding</keyword>
<evidence type="ECO:0000256" key="1">
    <source>
        <dbReference type="PROSITE-ProRule" id="PRU00175"/>
    </source>
</evidence>
<accession>A0A0G4GFC9</accession>
<dbReference type="AlphaFoldDB" id="A0A0G4GFC9"/>
<sequence>MPLKIFFAEKGGAANVDSLALDPKHDTLAQMEALARGRCLENDTWYVGLKVFRDGKMVSWCPKKKIDFYLGCSFHVQVCSVKKLSFVEEEDGEWVHRQKIDAKPSDTGESLKAKIRSSVEVPQELQYLMTLDGQHLADNTPLSKYDFGTNASVHLQLSPVPNSDNALIWVFVHTLTGKIVDIPMNICDDVLTLKEKIQDKEGIPPEQLRLIYEGKQLEDARTLLDYGATSECTTIHMVLRLRGGHIPPTPFVDVRGALRVQQFSDSAPSWRTVRPGLNLHGKCKNRNCRAYGHQVIMPQGMESFDFILSSADCTCPECGIWTQPETCGFYKCQWSHEAIFLQGPGTRPETIRGDWQSAIHKAYQRFEEGTQSLNYVRLVFFMRELDEADECCVCFEGLHRDVVTPFACRRHRFHHLCVQGWLENATNTCPLCRAAPARVPA</sequence>
<gene>
    <name evidence="4" type="ORF">Cvel_21627</name>
</gene>
<protein>
    <recommendedName>
        <fullName evidence="5">Ubiquitin-like domain-containing protein</fullName>
    </recommendedName>
</protein>
<dbReference type="PROSITE" id="PS50053">
    <property type="entry name" value="UBIQUITIN_2"/>
    <property type="match status" value="2"/>
</dbReference>
<feature type="domain" description="Ubiquitin-like" evidence="2">
    <location>
        <begin position="86"/>
        <end position="158"/>
    </location>
</feature>
<dbReference type="PRINTS" id="PR00348">
    <property type="entry name" value="UBIQUITIN"/>
</dbReference>
<dbReference type="InterPro" id="IPR050158">
    <property type="entry name" value="Ubiquitin_ubiquitin-like"/>
</dbReference>
<dbReference type="PROSITE" id="PS50089">
    <property type="entry name" value="ZF_RING_2"/>
    <property type="match status" value="1"/>
</dbReference>
<keyword evidence="1" id="KW-0863">Zinc-finger</keyword>
<organism evidence="4">
    <name type="scientific">Chromera velia CCMP2878</name>
    <dbReference type="NCBI Taxonomy" id="1169474"/>
    <lineage>
        <taxon>Eukaryota</taxon>
        <taxon>Sar</taxon>
        <taxon>Alveolata</taxon>
        <taxon>Colpodellida</taxon>
        <taxon>Chromeraceae</taxon>
        <taxon>Chromera</taxon>
    </lineage>
</organism>
<keyword evidence="1" id="KW-0862">Zinc</keyword>
<dbReference type="SUPFAM" id="SSF54236">
    <property type="entry name" value="Ubiquitin-like"/>
    <property type="match status" value="2"/>
</dbReference>
<dbReference type="CDD" id="cd16448">
    <property type="entry name" value="RING-H2"/>
    <property type="match status" value="1"/>
</dbReference>
<evidence type="ECO:0000259" key="3">
    <source>
        <dbReference type="PROSITE" id="PS50089"/>
    </source>
</evidence>
<dbReference type="VEuPathDB" id="CryptoDB:Cvel_21627"/>
<dbReference type="Gene3D" id="3.10.20.90">
    <property type="entry name" value="Phosphatidylinositol 3-kinase Catalytic Subunit, Chain A, domain 1"/>
    <property type="match status" value="2"/>
</dbReference>
<reference evidence="4" key="1">
    <citation type="submission" date="2014-11" db="EMBL/GenBank/DDBJ databases">
        <authorList>
            <person name="Otto D Thomas"/>
            <person name="Naeem Raeece"/>
        </authorList>
    </citation>
    <scope>NUCLEOTIDE SEQUENCE</scope>
</reference>
<dbReference type="Pfam" id="PF13639">
    <property type="entry name" value="zf-RING_2"/>
    <property type="match status" value="1"/>
</dbReference>
<feature type="domain" description="Ubiquitin-like" evidence="2">
    <location>
        <begin position="168"/>
        <end position="244"/>
    </location>
</feature>
<dbReference type="InterPro" id="IPR029071">
    <property type="entry name" value="Ubiquitin-like_domsf"/>
</dbReference>
<evidence type="ECO:0000259" key="2">
    <source>
        <dbReference type="PROSITE" id="PS50053"/>
    </source>
</evidence>
<dbReference type="CDD" id="cd17039">
    <property type="entry name" value="Ubl_ubiquitin_like"/>
    <property type="match status" value="1"/>
</dbReference>